<dbReference type="EMBL" id="GGEC01058649">
    <property type="protein sequence ID" value="MBX39133.1"/>
    <property type="molecule type" value="Transcribed_RNA"/>
</dbReference>
<evidence type="ECO:0000313" key="1">
    <source>
        <dbReference type="EMBL" id="MBX39133.1"/>
    </source>
</evidence>
<proteinExistence type="predicted"/>
<dbReference type="AlphaFoldDB" id="A0A2P2N9H6"/>
<organism evidence="1">
    <name type="scientific">Rhizophora mucronata</name>
    <name type="common">Asiatic mangrove</name>
    <dbReference type="NCBI Taxonomy" id="61149"/>
    <lineage>
        <taxon>Eukaryota</taxon>
        <taxon>Viridiplantae</taxon>
        <taxon>Streptophyta</taxon>
        <taxon>Embryophyta</taxon>
        <taxon>Tracheophyta</taxon>
        <taxon>Spermatophyta</taxon>
        <taxon>Magnoliopsida</taxon>
        <taxon>eudicotyledons</taxon>
        <taxon>Gunneridae</taxon>
        <taxon>Pentapetalae</taxon>
        <taxon>rosids</taxon>
        <taxon>fabids</taxon>
        <taxon>Malpighiales</taxon>
        <taxon>Rhizophoraceae</taxon>
        <taxon>Rhizophora</taxon>
    </lineage>
</organism>
<accession>A0A2P2N9H6</accession>
<name>A0A2P2N9H6_RHIMU</name>
<protein>
    <submittedName>
        <fullName evidence="1">Uncharacterized protein</fullName>
    </submittedName>
</protein>
<reference evidence="1" key="1">
    <citation type="submission" date="2018-02" db="EMBL/GenBank/DDBJ databases">
        <title>Rhizophora mucronata_Transcriptome.</title>
        <authorList>
            <person name="Meera S.P."/>
            <person name="Sreeshan A."/>
            <person name="Augustine A."/>
        </authorList>
    </citation>
    <scope>NUCLEOTIDE SEQUENCE</scope>
    <source>
        <tissue evidence="1">Leaf</tissue>
    </source>
</reference>
<sequence length="17" mass="2011">MQQDTNVNKTKYKLNVS</sequence>